<reference evidence="3" key="1">
    <citation type="submission" date="2025-08" db="UniProtKB">
        <authorList>
            <consortium name="Ensembl"/>
        </authorList>
    </citation>
    <scope>IDENTIFICATION</scope>
</reference>
<dbReference type="GeneTree" id="ENSGT00390000007606"/>
<feature type="domain" description="Potassium channel tetramerisation-type BTB" evidence="2">
    <location>
        <begin position="14"/>
        <end position="82"/>
    </location>
</feature>
<keyword evidence="4" id="KW-1185">Reference proteome</keyword>
<dbReference type="Proteomes" id="UP000472273">
    <property type="component" value="Unplaced"/>
</dbReference>
<protein>
    <recommendedName>
        <fullName evidence="2">Potassium channel tetramerisation-type BTB domain-containing protein</fullName>
    </recommendedName>
</protein>
<dbReference type="OMA" id="EQATAMC"/>
<reference evidence="3" key="2">
    <citation type="submission" date="2025-09" db="UniProtKB">
        <authorList>
            <consortium name="Ensembl"/>
        </authorList>
    </citation>
    <scope>IDENTIFICATION</scope>
</reference>
<dbReference type="GO" id="GO:0051260">
    <property type="term" value="P:protein homooligomerization"/>
    <property type="evidence" value="ECO:0007669"/>
    <property type="project" value="InterPro"/>
</dbReference>
<sequence length="127" mass="13298">PPPPGGSREGAGGLNVGGWAFAVPRGKLAQFPESLLGQAAAGSAGQRLFLDRDGYAFRHVHYFLHTARLSGGSGLELPLLYEQAGLLRLAPLLQVPGGGGRRGRGPPPPPPLPPPPLTRLSRRAWTT</sequence>
<dbReference type="Pfam" id="PF02214">
    <property type="entry name" value="BTB_2"/>
    <property type="match status" value="1"/>
</dbReference>
<dbReference type="InterPro" id="IPR003131">
    <property type="entry name" value="T1-type_BTB"/>
</dbReference>
<proteinExistence type="predicted"/>
<dbReference type="SUPFAM" id="SSF54695">
    <property type="entry name" value="POZ domain"/>
    <property type="match status" value="1"/>
</dbReference>
<accession>A0A670YES9</accession>
<dbReference type="InterPro" id="IPR011333">
    <property type="entry name" value="SKP1/BTB/POZ_sf"/>
</dbReference>
<organism evidence="3 4">
    <name type="scientific">Pseudonaja textilis</name>
    <name type="common">Eastern brown snake</name>
    <dbReference type="NCBI Taxonomy" id="8673"/>
    <lineage>
        <taxon>Eukaryota</taxon>
        <taxon>Metazoa</taxon>
        <taxon>Chordata</taxon>
        <taxon>Craniata</taxon>
        <taxon>Vertebrata</taxon>
        <taxon>Euteleostomi</taxon>
        <taxon>Lepidosauria</taxon>
        <taxon>Squamata</taxon>
        <taxon>Bifurcata</taxon>
        <taxon>Unidentata</taxon>
        <taxon>Episquamata</taxon>
        <taxon>Toxicofera</taxon>
        <taxon>Serpentes</taxon>
        <taxon>Colubroidea</taxon>
        <taxon>Elapidae</taxon>
        <taxon>Hydrophiinae</taxon>
        <taxon>Pseudonaja</taxon>
    </lineage>
</organism>
<name>A0A670YES9_PSETE</name>
<dbReference type="AlphaFoldDB" id="A0A670YES9"/>
<dbReference type="Gene3D" id="3.30.710.10">
    <property type="entry name" value="Potassium Channel Kv1.1, Chain A"/>
    <property type="match status" value="1"/>
</dbReference>
<evidence type="ECO:0000259" key="2">
    <source>
        <dbReference type="Pfam" id="PF02214"/>
    </source>
</evidence>
<evidence type="ECO:0000313" key="3">
    <source>
        <dbReference type="Ensembl" id="ENSPTXP00000010450.1"/>
    </source>
</evidence>
<evidence type="ECO:0000256" key="1">
    <source>
        <dbReference type="SAM" id="MobiDB-lite"/>
    </source>
</evidence>
<dbReference type="Ensembl" id="ENSPTXT00000010800.1">
    <property type="protein sequence ID" value="ENSPTXP00000010450.1"/>
    <property type="gene ID" value="ENSPTXG00000007388.1"/>
</dbReference>
<feature type="compositionally biased region" description="Pro residues" evidence="1">
    <location>
        <begin position="105"/>
        <end position="117"/>
    </location>
</feature>
<evidence type="ECO:0000313" key="4">
    <source>
        <dbReference type="Proteomes" id="UP000472273"/>
    </source>
</evidence>
<feature type="region of interest" description="Disordered" evidence="1">
    <location>
        <begin position="95"/>
        <end position="127"/>
    </location>
</feature>